<evidence type="ECO:0000256" key="12">
    <source>
        <dbReference type="SAM" id="Phobius"/>
    </source>
</evidence>
<evidence type="ECO:0000259" key="13">
    <source>
        <dbReference type="Pfam" id="PF10699"/>
    </source>
</evidence>
<evidence type="ECO:0000256" key="11">
    <source>
        <dbReference type="SAM" id="MobiDB-lite"/>
    </source>
</evidence>
<feature type="domain" description="Generative cell specific-1/HAP2" evidence="13">
    <location>
        <begin position="87"/>
        <end position="599"/>
    </location>
</feature>
<keyword evidence="10" id="KW-0278">Fertilization</keyword>
<evidence type="ECO:0000256" key="8">
    <source>
        <dbReference type="ARBA" id="ARBA00023136"/>
    </source>
</evidence>
<evidence type="ECO:0000256" key="1">
    <source>
        <dbReference type="ARBA" id="ARBA00004251"/>
    </source>
</evidence>
<dbReference type="AlphaFoldDB" id="A0A4S8JPV3"/>
<dbReference type="STRING" id="52838.A0A4S8JPV3"/>
<feature type="compositionally biased region" description="Basic residues" evidence="11">
    <location>
        <begin position="646"/>
        <end position="663"/>
    </location>
</feature>
<dbReference type="GO" id="GO:0008289">
    <property type="term" value="F:lipid binding"/>
    <property type="evidence" value="ECO:0007669"/>
    <property type="project" value="UniProtKB-KW"/>
</dbReference>
<dbReference type="PANTHER" id="PTHR31764:SF0">
    <property type="entry name" value="GENERATIVE CELL SPECIFIC-1_HAP2 DOMAIN-CONTAINING PROTEIN"/>
    <property type="match status" value="1"/>
</dbReference>
<dbReference type="GO" id="GO:0005886">
    <property type="term" value="C:plasma membrane"/>
    <property type="evidence" value="ECO:0007669"/>
    <property type="project" value="UniProtKB-SubCell"/>
</dbReference>
<evidence type="ECO:0000256" key="4">
    <source>
        <dbReference type="ARBA" id="ARBA00022692"/>
    </source>
</evidence>
<keyword evidence="5" id="KW-0732">Signal</keyword>
<keyword evidence="15" id="KW-1185">Reference proteome</keyword>
<comment type="caution">
    <text evidence="14">The sequence shown here is derived from an EMBL/GenBank/DDBJ whole genome shotgun (WGS) entry which is preliminary data.</text>
</comment>
<feature type="transmembrane region" description="Helical" evidence="12">
    <location>
        <begin position="602"/>
        <end position="623"/>
    </location>
</feature>
<evidence type="ECO:0000256" key="6">
    <source>
        <dbReference type="ARBA" id="ARBA00022989"/>
    </source>
</evidence>
<evidence type="ECO:0000313" key="14">
    <source>
        <dbReference type="EMBL" id="THU63985.1"/>
    </source>
</evidence>
<gene>
    <name evidence="14" type="ORF">C4D60_Mb01t21660</name>
</gene>
<keyword evidence="6 12" id="KW-1133">Transmembrane helix</keyword>
<feature type="region of interest" description="Disordered" evidence="11">
    <location>
        <begin position="646"/>
        <end position="695"/>
    </location>
</feature>
<evidence type="ECO:0000256" key="9">
    <source>
        <dbReference type="ARBA" id="ARBA00023157"/>
    </source>
</evidence>
<evidence type="ECO:0000256" key="2">
    <source>
        <dbReference type="ARBA" id="ARBA00010929"/>
    </source>
</evidence>
<dbReference type="Proteomes" id="UP000317650">
    <property type="component" value="Chromosome 1"/>
</dbReference>
<comment type="similarity">
    <text evidence="2">Belongs to the HAP2/GCS1 family.</text>
</comment>
<dbReference type="InterPro" id="IPR018928">
    <property type="entry name" value="HAP2/GCS1_dom"/>
</dbReference>
<evidence type="ECO:0000256" key="7">
    <source>
        <dbReference type="ARBA" id="ARBA00023121"/>
    </source>
</evidence>
<keyword evidence="3" id="KW-1003">Cell membrane</keyword>
<evidence type="ECO:0000313" key="15">
    <source>
        <dbReference type="Proteomes" id="UP000317650"/>
    </source>
</evidence>
<feature type="compositionally biased region" description="Polar residues" evidence="11">
    <location>
        <begin position="733"/>
        <end position="746"/>
    </location>
</feature>
<dbReference type="InterPro" id="IPR040326">
    <property type="entry name" value="HAP2/GCS1"/>
</dbReference>
<evidence type="ECO:0000256" key="5">
    <source>
        <dbReference type="ARBA" id="ARBA00022729"/>
    </source>
</evidence>
<organism evidence="14 15">
    <name type="scientific">Musa balbisiana</name>
    <name type="common">Banana</name>
    <dbReference type="NCBI Taxonomy" id="52838"/>
    <lineage>
        <taxon>Eukaryota</taxon>
        <taxon>Viridiplantae</taxon>
        <taxon>Streptophyta</taxon>
        <taxon>Embryophyta</taxon>
        <taxon>Tracheophyta</taxon>
        <taxon>Spermatophyta</taxon>
        <taxon>Magnoliopsida</taxon>
        <taxon>Liliopsida</taxon>
        <taxon>Zingiberales</taxon>
        <taxon>Musaceae</taxon>
        <taxon>Musa</taxon>
    </lineage>
</organism>
<evidence type="ECO:0000256" key="3">
    <source>
        <dbReference type="ARBA" id="ARBA00022475"/>
    </source>
</evidence>
<protein>
    <recommendedName>
        <fullName evidence="13">Generative cell specific-1/HAP2 domain-containing protein</fullName>
    </recommendedName>
</protein>
<reference evidence="14 15" key="1">
    <citation type="journal article" date="2019" name="Nat. Plants">
        <title>Genome sequencing of Musa balbisiana reveals subgenome evolution and function divergence in polyploid bananas.</title>
        <authorList>
            <person name="Yao X."/>
        </authorList>
    </citation>
    <scope>NUCLEOTIDE SEQUENCE [LARGE SCALE GENOMIC DNA]</scope>
    <source>
        <strain evidence="15">cv. DH-PKW</strain>
        <tissue evidence="14">Leaves</tissue>
    </source>
</reference>
<feature type="compositionally biased region" description="Basic and acidic residues" evidence="11">
    <location>
        <begin position="664"/>
        <end position="686"/>
    </location>
</feature>
<evidence type="ECO:0000256" key="10">
    <source>
        <dbReference type="ARBA" id="ARBA00023279"/>
    </source>
</evidence>
<proteinExistence type="inferred from homology"/>
<dbReference type="PANTHER" id="PTHR31764">
    <property type="entry name" value="PROTEIN HAPLESS 2"/>
    <property type="match status" value="1"/>
</dbReference>
<dbReference type="EMBL" id="PYDT01000004">
    <property type="protein sequence ID" value="THU63985.1"/>
    <property type="molecule type" value="Genomic_DNA"/>
</dbReference>
<keyword evidence="8 12" id="KW-0472">Membrane</keyword>
<accession>A0A4S8JPV3</accession>
<keyword evidence="7" id="KW-0446">Lipid-binding</keyword>
<keyword evidence="4 12" id="KW-0812">Transmembrane</keyword>
<keyword evidence="9" id="KW-1015">Disulfide bond</keyword>
<feature type="region of interest" description="Disordered" evidence="11">
    <location>
        <begin position="726"/>
        <end position="749"/>
    </location>
</feature>
<sequence>MMSGPLSVPLFKPGRGAGRQLLPTTIPLSLSLPRLMKRQRRWSPAIPLLFRLCLAVLAPLPLATVAVEILSKSKLERCIKASGSDSVDCEKKIVLNMAVPSGSSGGEASIVAELVEVEENDTQHMQTIRSPPIITIKKSAAYAVYELIYIRDVPYKPEEFYVKTRKCKPDASAKVVKFCERLRDQNGHIIEHTQPICCPCGPQHRVPSSCGNFFDKLMKGKANTAHCLRFLGDWFHIFGIGKRSLGFSIRIEVKKGSSLSEVIVGPENRTVLSNDKFLRVNLIGDFVGYTSLPSFEDFYLVIPRSGPPGQPENLGQNFSRWMLLERVRFSLDGLECNKIGVSYEAYRNQPTFCSSPYWSCLHNQLWHFWEADQNRIGRNQPPQYMVERRFERINQHPNAGTHTFSVGITEVLNTNLLIELSADDIEYVYQRSPGKILSIKIPTFEALSQFGTATITTKNIGELEASYSLTFHCLSGVSYMAEQFFIMKPDEEVTRSFYIYPTTDQAARYQCAAILKGSDFSVLDQAECQFTTTATVLENGSQIVSADELKKNEINSFFEAIKGAWSMMWSGLVDFFTGRTCRSKCQSFFDFSCHMQYVCVSWIVMFGLLLASLPTGTVLLWLLHQKGFFDPIYDWWDDRLKGTKKRNRINSKHAKNVKKPGLRHQKENGRDVDHKHKPIPSHDGKKPKSSHSHRVPHKHIHLGLAEKDRYHLKHDTHLHLHKVRHKHKHSESYLAQTHKSNKNRPISTEMGDMKSKITRCSDEKDSRHKHVYRQLYGANSHAKHDKDIWNYM</sequence>
<dbReference type="Pfam" id="PF10699">
    <property type="entry name" value="HAP2-GCS1"/>
    <property type="match status" value="1"/>
</dbReference>
<name>A0A4S8JPV3_MUSBA</name>
<comment type="subcellular location">
    <subcellularLocation>
        <location evidence="1">Cell membrane</location>
        <topology evidence="1">Single-pass type I membrane protein</topology>
    </subcellularLocation>
</comment>